<dbReference type="NCBIfam" id="NF033550">
    <property type="entry name" value="transpos_ISL3"/>
    <property type="match status" value="1"/>
</dbReference>
<dbReference type="RefSeq" id="WP_024464571.1">
    <property type="nucleotide sequence ID" value="NZ_CP062939.1"/>
</dbReference>
<protein>
    <recommendedName>
        <fullName evidence="5">Transposase</fullName>
    </recommendedName>
</protein>
<dbReference type="PANTHER" id="PTHR33498">
    <property type="entry name" value="TRANSPOSASE FOR INSERTION SEQUENCE ELEMENT IS1557"/>
    <property type="match status" value="1"/>
</dbReference>
<dbReference type="InterPro" id="IPR047951">
    <property type="entry name" value="Transpos_ISL3"/>
</dbReference>
<sequence length="422" mass="47154">MPTITADALKRMLRLPADVVTGTPRVEKDPHGGDVAVVPARPYAGDMGRCARCGRRGRPYDRLGMRRWRHLDVGCVKLLLEYAPRRVDCEEHGVTVEMVPWAGRKSAYTRDFERQVAWLSVHAPRSAASSLMRVDRKSVGPVRRRVADGLRAGQGPGLFDGPRSIGVDETSYKKGHTYMSVVVDHERGRVVRMRDGHGEKAFDLFFQALTPAQRESIAVVTGDGARWIDERVFRWRPTAERILDGFYIASWASDALDKARTAAWREAGKAGAAEKGARDPIKGARRALLKNGADLTAGQRARLECVANTNESLWRAYKLKERLRMILRQSPGEAAPLPRQWAADAFLSGIPGFVPLGEKIARRRFDILRTIRSGLSNARLEAVNNRIKTTIRMGYGYRNLDNLIALVMLKCGRLNLKLPGRQ</sequence>
<dbReference type="STRING" id="77635.BISU_0010"/>
<dbReference type="Pfam" id="PF13542">
    <property type="entry name" value="HTH_Tnp_ISL3"/>
    <property type="match status" value="1"/>
</dbReference>
<gene>
    <name evidence="3" type="ORF">BISU_0010</name>
</gene>
<evidence type="ECO:0000259" key="1">
    <source>
        <dbReference type="Pfam" id="PF01610"/>
    </source>
</evidence>
<dbReference type="EMBL" id="JGZR01000006">
    <property type="protein sequence ID" value="KFJ03541.1"/>
    <property type="molecule type" value="Genomic_DNA"/>
</dbReference>
<comment type="caution">
    <text evidence="3">The sequence shown here is derived from an EMBL/GenBank/DDBJ whole genome shotgun (WGS) entry which is preliminary data.</text>
</comment>
<evidence type="ECO:0000313" key="3">
    <source>
        <dbReference type="EMBL" id="KFJ03541.1"/>
    </source>
</evidence>
<dbReference type="AlphaFoldDB" id="A0A087E6Z0"/>
<name>A0A087E6Z0_9BIFI</name>
<organism evidence="3 4">
    <name type="scientific">Bifidobacterium subtile</name>
    <dbReference type="NCBI Taxonomy" id="77635"/>
    <lineage>
        <taxon>Bacteria</taxon>
        <taxon>Bacillati</taxon>
        <taxon>Actinomycetota</taxon>
        <taxon>Actinomycetes</taxon>
        <taxon>Bifidobacteriales</taxon>
        <taxon>Bifidobacteriaceae</taxon>
        <taxon>Bifidobacterium</taxon>
    </lineage>
</organism>
<feature type="domain" description="Transposase IS204/IS1001/IS1096/IS1165 helix-turn-helix" evidence="2">
    <location>
        <begin position="97"/>
        <end position="137"/>
    </location>
</feature>
<dbReference type="InterPro" id="IPR032877">
    <property type="entry name" value="Transposase_HTH"/>
</dbReference>
<dbReference type="Proteomes" id="UP000029055">
    <property type="component" value="Unassembled WGS sequence"/>
</dbReference>
<keyword evidence="4" id="KW-1185">Reference proteome</keyword>
<evidence type="ECO:0000259" key="2">
    <source>
        <dbReference type="Pfam" id="PF13542"/>
    </source>
</evidence>
<dbReference type="InterPro" id="IPR002560">
    <property type="entry name" value="Transposase_DDE"/>
</dbReference>
<feature type="domain" description="Transposase IS204/IS1001/IS1096/IS1165 DDE" evidence="1">
    <location>
        <begin position="165"/>
        <end position="405"/>
    </location>
</feature>
<dbReference type="OrthoDB" id="3238779at2"/>
<dbReference type="Pfam" id="PF01610">
    <property type="entry name" value="DDE_Tnp_ISL3"/>
    <property type="match status" value="1"/>
</dbReference>
<reference evidence="3 4" key="1">
    <citation type="submission" date="2014-03" db="EMBL/GenBank/DDBJ databases">
        <title>Genomics of Bifidobacteria.</title>
        <authorList>
            <person name="Ventura M."/>
            <person name="Milani C."/>
            <person name="Lugli G.A."/>
        </authorList>
    </citation>
    <scope>NUCLEOTIDE SEQUENCE [LARGE SCALE GENOMIC DNA]</scope>
    <source>
        <strain evidence="3 4">LMG 11597</strain>
    </source>
</reference>
<dbReference type="PANTHER" id="PTHR33498:SF1">
    <property type="entry name" value="TRANSPOSASE FOR INSERTION SEQUENCE ELEMENT IS1557"/>
    <property type="match status" value="1"/>
</dbReference>
<proteinExistence type="predicted"/>
<dbReference type="eggNOG" id="COG3464">
    <property type="taxonomic scope" value="Bacteria"/>
</dbReference>
<evidence type="ECO:0008006" key="5">
    <source>
        <dbReference type="Google" id="ProtNLM"/>
    </source>
</evidence>
<accession>A0A087E6Z0</accession>
<evidence type="ECO:0000313" key="4">
    <source>
        <dbReference type="Proteomes" id="UP000029055"/>
    </source>
</evidence>